<evidence type="ECO:0000313" key="2">
    <source>
        <dbReference type="EMBL" id="CBY31308.1"/>
    </source>
</evidence>
<proteinExistence type="predicted"/>
<accession>E4Y6Q8</accession>
<feature type="region of interest" description="Disordered" evidence="1">
    <location>
        <begin position="367"/>
        <end position="394"/>
    </location>
</feature>
<protein>
    <submittedName>
        <fullName evidence="2">Uncharacterized protein</fullName>
    </submittedName>
</protein>
<feature type="region of interest" description="Disordered" evidence="1">
    <location>
        <begin position="322"/>
        <end position="348"/>
    </location>
</feature>
<reference evidence="2" key="1">
    <citation type="journal article" date="2010" name="Science">
        <title>Plasticity of animal genome architecture unmasked by rapid evolution of a pelagic tunicate.</title>
        <authorList>
            <person name="Denoeud F."/>
            <person name="Henriet S."/>
            <person name="Mungpakdee S."/>
            <person name="Aury J.M."/>
            <person name="Da Silva C."/>
            <person name="Brinkmann H."/>
            <person name="Mikhaleva J."/>
            <person name="Olsen L.C."/>
            <person name="Jubin C."/>
            <person name="Canestro C."/>
            <person name="Bouquet J.M."/>
            <person name="Danks G."/>
            <person name="Poulain J."/>
            <person name="Campsteijn C."/>
            <person name="Adamski M."/>
            <person name="Cross I."/>
            <person name="Yadetie F."/>
            <person name="Muffato M."/>
            <person name="Louis A."/>
            <person name="Butcher S."/>
            <person name="Tsagkogeorga G."/>
            <person name="Konrad A."/>
            <person name="Singh S."/>
            <person name="Jensen M.F."/>
            <person name="Cong E.H."/>
            <person name="Eikeseth-Otteraa H."/>
            <person name="Noel B."/>
            <person name="Anthouard V."/>
            <person name="Porcel B.M."/>
            <person name="Kachouri-Lafond R."/>
            <person name="Nishino A."/>
            <person name="Ugolini M."/>
            <person name="Chourrout P."/>
            <person name="Nishida H."/>
            <person name="Aasland R."/>
            <person name="Huzurbazar S."/>
            <person name="Westhof E."/>
            <person name="Delsuc F."/>
            <person name="Lehrach H."/>
            <person name="Reinhardt R."/>
            <person name="Weissenbach J."/>
            <person name="Roy S.W."/>
            <person name="Artiguenave F."/>
            <person name="Postlethwait J.H."/>
            <person name="Manak J.R."/>
            <person name="Thompson E.M."/>
            <person name="Jaillon O."/>
            <person name="Du Pasquier L."/>
            <person name="Boudinot P."/>
            <person name="Liberles D.A."/>
            <person name="Volff J.N."/>
            <person name="Philippe H."/>
            <person name="Lenhard B."/>
            <person name="Roest Crollius H."/>
            <person name="Wincker P."/>
            <person name="Chourrout D."/>
        </authorList>
    </citation>
    <scope>NUCLEOTIDE SEQUENCE [LARGE SCALE GENOMIC DNA]</scope>
</reference>
<dbReference type="AlphaFoldDB" id="E4Y6Q8"/>
<feature type="compositionally biased region" description="Low complexity" evidence="1">
    <location>
        <begin position="119"/>
        <end position="133"/>
    </location>
</feature>
<evidence type="ECO:0000256" key="1">
    <source>
        <dbReference type="SAM" id="MobiDB-lite"/>
    </source>
</evidence>
<feature type="region of interest" description="Disordered" evidence="1">
    <location>
        <begin position="64"/>
        <end position="180"/>
    </location>
</feature>
<sequence length="465" mass="49047">MWGDFPQDAQEAFADAQEDVDRKNYFLDRIIEETMVKVTHEVTLDGIHHSYHHQATWQNILSLPINDRDAPDPSEAGSSSRSSSRSDWSSNSSNISSTSSSKSSDSISTPRGLPPEDLSPTSSLSKSRPPSRSRNSKEENESANGIQRLYRHCRDNSNISSTSGKSSIQSGIDRMSQTDRESLISEQIKEHKDLPPIPSTPILDRLNISSSLRSGDSFRSQLVRRNCPPPIPPRLSERRKKAVPDTPTEAVPQGNGLDDLAGAFDTAAPSPAAVSTENKMASIMGAFGSAPAAQPNPAMGGMGMPGQQNAFGGMGSMQGMGGMPQQTMSQPTMSMPAMSQPAMSMPAMSQPAMSMPALSQPVMSMPAMGQPAMSQPAMSAQSFGGSTSGMMGAASMTPAASQQSPMIPSGGTNMGKAMNDPFADLGGLTGFKPKPAPVAAPTMGMMAASANPTPAQQQSFDSLFG</sequence>
<feature type="region of interest" description="Disordered" evidence="1">
    <location>
        <begin position="215"/>
        <end position="255"/>
    </location>
</feature>
<feature type="region of interest" description="Disordered" evidence="1">
    <location>
        <begin position="399"/>
        <end position="418"/>
    </location>
</feature>
<dbReference type="EMBL" id="FN654298">
    <property type="protein sequence ID" value="CBY31308.1"/>
    <property type="molecule type" value="Genomic_DNA"/>
</dbReference>
<gene>
    <name evidence="2" type="ORF">GSOID_T00025205001</name>
</gene>
<organism evidence="2">
    <name type="scientific">Oikopleura dioica</name>
    <name type="common">Tunicate</name>
    <dbReference type="NCBI Taxonomy" id="34765"/>
    <lineage>
        <taxon>Eukaryota</taxon>
        <taxon>Metazoa</taxon>
        <taxon>Chordata</taxon>
        <taxon>Tunicata</taxon>
        <taxon>Appendicularia</taxon>
        <taxon>Copelata</taxon>
        <taxon>Oikopleuridae</taxon>
        <taxon>Oikopleura</taxon>
    </lineage>
</organism>
<feature type="compositionally biased region" description="Low complexity" evidence="1">
    <location>
        <begin position="156"/>
        <end position="172"/>
    </location>
</feature>
<feature type="compositionally biased region" description="Low complexity" evidence="1">
    <location>
        <begin position="323"/>
        <end position="348"/>
    </location>
</feature>
<name>E4Y6Q8_OIKDI</name>
<dbReference type="Proteomes" id="UP000011014">
    <property type="component" value="Unassembled WGS sequence"/>
</dbReference>
<feature type="compositionally biased region" description="Polar residues" evidence="1">
    <location>
        <begin position="372"/>
        <end position="383"/>
    </location>
</feature>
<feature type="compositionally biased region" description="Low complexity" evidence="1">
    <location>
        <begin position="384"/>
        <end position="394"/>
    </location>
</feature>
<feature type="compositionally biased region" description="Low complexity" evidence="1">
    <location>
        <begin position="78"/>
        <end position="109"/>
    </location>
</feature>